<dbReference type="RefSeq" id="WP_012435666.1">
    <property type="nucleotide sequence ID" value="NZ_CATWFT010000009.1"/>
</dbReference>
<protein>
    <submittedName>
        <fullName evidence="4">Uncharacterized protein</fullName>
    </submittedName>
</protein>
<evidence type="ECO:0000256" key="2">
    <source>
        <dbReference type="SAM" id="MobiDB-lite"/>
    </source>
</evidence>
<feature type="coiled-coil region" evidence="1">
    <location>
        <begin position="115"/>
        <end position="152"/>
    </location>
</feature>
<keyword evidence="5" id="KW-1185">Reference proteome</keyword>
<reference evidence="4" key="1">
    <citation type="submission" date="2018-06" db="EMBL/GenBank/DDBJ databases">
        <authorList>
            <person name="O'Rourke A."/>
        </authorList>
    </citation>
    <scope>NUCLEOTIDE SEQUENCE</scope>
    <source>
        <strain evidence="4">132550021-3</strain>
    </source>
</reference>
<evidence type="ECO:0000256" key="1">
    <source>
        <dbReference type="SAM" id="Coils"/>
    </source>
</evidence>
<evidence type="ECO:0000313" key="5">
    <source>
        <dbReference type="Proteomes" id="UP001189303"/>
    </source>
</evidence>
<keyword evidence="1" id="KW-0175">Coiled coil</keyword>
<accession>A0A2P4RAJ5</accession>
<dbReference type="AlphaFoldDB" id="A0A2P4RAJ5"/>
<dbReference type="Proteomes" id="UP001199322">
    <property type="component" value="Unassembled WGS sequence"/>
</dbReference>
<evidence type="ECO:0000313" key="3">
    <source>
        <dbReference type="EMBL" id="CAJ0726649.1"/>
    </source>
</evidence>
<organism evidence="4 6">
    <name type="scientific">Ralstonia pickettii</name>
    <name type="common">Burkholderia pickettii</name>
    <dbReference type="NCBI Taxonomy" id="329"/>
    <lineage>
        <taxon>Bacteria</taxon>
        <taxon>Pseudomonadati</taxon>
        <taxon>Pseudomonadota</taxon>
        <taxon>Betaproteobacteria</taxon>
        <taxon>Burkholderiales</taxon>
        <taxon>Burkholderiaceae</taxon>
        <taxon>Ralstonia</taxon>
    </lineage>
</organism>
<reference evidence="3 5" key="2">
    <citation type="submission" date="2023-07" db="EMBL/GenBank/DDBJ databases">
        <authorList>
            <person name="Peeters C."/>
        </authorList>
    </citation>
    <scope>NUCLEOTIDE SEQUENCE [LARGE SCALE GENOMIC DNA]</scope>
    <source>
        <strain evidence="3 5">R-38712</strain>
    </source>
</reference>
<feature type="region of interest" description="Disordered" evidence="2">
    <location>
        <begin position="222"/>
        <end position="247"/>
    </location>
</feature>
<dbReference type="EMBL" id="QGBI01000023">
    <property type="protein sequence ID" value="MBX3892258.1"/>
    <property type="molecule type" value="Genomic_DNA"/>
</dbReference>
<evidence type="ECO:0000313" key="4">
    <source>
        <dbReference type="EMBL" id="MBX3892258.1"/>
    </source>
</evidence>
<evidence type="ECO:0000313" key="6">
    <source>
        <dbReference type="Proteomes" id="UP001199322"/>
    </source>
</evidence>
<feature type="region of interest" description="Disordered" evidence="2">
    <location>
        <begin position="169"/>
        <end position="190"/>
    </location>
</feature>
<dbReference type="Proteomes" id="UP001189303">
    <property type="component" value="Unassembled WGS sequence"/>
</dbReference>
<proteinExistence type="predicted"/>
<gene>
    <name evidence="4" type="ORF">DEE74_20540</name>
    <name evidence="3" type="ORF">R38712_03120</name>
</gene>
<name>A0A2P4RAJ5_RALPI</name>
<feature type="compositionally biased region" description="Basic and acidic residues" evidence="2">
    <location>
        <begin position="222"/>
        <end position="231"/>
    </location>
</feature>
<comment type="caution">
    <text evidence="4">The sequence shown here is derived from an EMBL/GenBank/DDBJ whole genome shotgun (WGS) entry which is preliminary data.</text>
</comment>
<dbReference type="EMBL" id="CATWFT010000009">
    <property type="protein sequence ID" value="CAJ0726649.1"/>
    <property type="molecule type" value="Genomic_DNA"/>
</dbReference>
<sequence>MAEQLIDAAQSTLAKALSALSRRADRVHSQLCAAQRIRTAYLAAQVGILVPAVSRSVVRSLQVRLPAFMTSDVIAEFHRGRKFLAVFPRKQTRESLSILQYALTAYLSQIRYQELKEFDAEIAHLRAYLTDLERAREQASDLLRVLQVVQDRAAPVPSEAQPLLARMAGAGDRHCRRSNAGTDGRRRAASALDDQDTNLCAFVLAELPSRLGELLTRDKSAAFDASTERPRAGPTTGSPRLPVPALDTLDAQLATA</sequence>